<dbReference type="SUPFAM" id="SSF47384">
    <property type="entry name" value="Homodimeric domain of signal transducing histidine kinase"/>
    <property type="match status" value="1"/>
</dbReference>
<accession>A0ABS7X3U3</accession>
<dbReference type="InterPro" id="IPR004358">
    <property type="entry name" value="Sig_transdc_His_kin-like_C"/>
</dbReference>
<evidence type="ECO:0000256" key="6">
    <source>
        <dbReference type="ARBA" id="ARBA00023012"/>
    </source>
</evidence>
<evidence type="ECO:0000256" key="4">
    <source>
        <dbReference type="ARBA" id="ARBA00022679"/>
    </source>
</evidence>
<comment type="catalytic activity">
    <reaction evidence="1">
        <text>ATP + protein L-histidine = ADP + protein N-phospho-L-histidine.</text>
        <dbReference type="EC" id="2.7.13.3"/>
    </reaction>
</comment>
<dbReference type="CDD" id="cd00130">
    <property type="entry name" value="PAS"/>
    <property type="match status" value="1"/>
</dbReference>
<dbReference type="Gene3D" id="3.30.565.10">
    <property type="entry name" value="Histidine kinase-like ATPase, C-terminal domain"/>
    <property type="match status" value="1"/>
</dbReference>
<dbReference type="SMART" id="SM00091">
    <property type="entry name" value="PAS"/>
    <property type="match status" value="1"/>
</dbReference>
<keyword evidence="3" id="KW-0597">Phosphoprotein</keyword>
<dbReference type="SMART" id="SM00387">
    <property type="entry name" value="HATPase_c"/>
    <property type="match status" value="1"/>
</dbReference>
<dbReference type="Gene3D" id="1.10.287.130">
    <property type="match status" value="1"/>
</dbReference>
<dbReference type="Pfam" id="PF02518">
    <property type="entry name" value="HATPase_c"/>
    <property type="match status" value="1"/>
</dbReference>
<dbReference type="GO" id="GO:0016301">
    <property type="term" value="F:kinase activity"/>
    <property type="evidence" value="ECO:0007669"/>
    <property type="project" value="UniProtKB-KW"/>
</dbReference>
<organism evidence="8 9">
    <name type="scientific">Rheinheimera maricola</name>
    <dbReference type="NCBI Taxonomy" id="2793282"/>
    <lineage>
        <taxon>Bacteria</taxon>
        <taxon>Pseudomonadati</taxon>
        <taxon>Pseudomonadota</taxon>
        <taxon>Gammaproteobacteria</taxon>
        <taxon>Chromatiales</taxon>
        <taxon>Chromatiaceae</taxon>
        <taxon>Rheinheimera</taxon>
    </lineage>
</organism>
<evidence type="ECO:0000259" key="7">
    <source>
        <dbReference type="PROSITE" id="PS50109"/>
    </source>
</evidence>
<dbReference type="InterPro" id="IPR036890">
    <property type="entry name" value="HATPase_C_sf"/>
</dbReference>
<keyword evidence="9" id="KW-1185">Reference proteome</keyword>
<dbReference type="InterPro" id="IPR036097">
    <property type="entry name" value="HisK_dim/P_sf"/>
</dbReference>
<reference evidence="8 9" key="2">
    <citation type="submission" date="2021-08" db="EMBL/GenBank/DDBJ databases">
        <title>Rheinheimera aquimaris sp. nov., isolated from seawater of the East Sea in Korea.</title>
        <authorList>
            <person name="Kim K.H."/>
            <person name="Wenting R."/>
            <person name="Kim K.R."/>
            <person name="Jeon C.O."/>
        </authorList>
    </citation>
    <scope>NUCLEOTIDE SEQUENCE [LARGE SCALE GENOMIC DNA]</scope>
    <source>
        <strain evidence="8 9">MA-13</strain>
    </source>
</reference>
<dbReference type="InterPro" id="IPR035965">
    <property type="entry name" value="PAS-like_dom_sf"/>
</dbReference>
<dbReference type="PANTHER" id="PTHR43711">
    <property type="entry name" value="TWO-COMPONENT HISTIDINE KINASE"/>
    <property type="match status" value="1"/>
</dbReference>
<reference evidence="8 9" key="1">
    <citation type="submission" date="2020-12" db="EMBL/GenBank/DDBJ databases">
        <authorList>
            <person name="Ruan W."/>
            <person name="Khan S.A."/>
            <person name="Jeon C.O."/>
        </authorList>
    </citation>
    <scope>NUCLEOTIDE SEQUENCE [LARGE SCALE GENOMIC DNA]</scope>
    <source>
        <strain evidence="8 9">MA-13</strain>
    </source>
</reference>
<dbReference type="PROSITE" id="PS50109">
    <property type="entry name" value="HIS_KIN"/>
    <property type="match status" value="1"/>
</dbReference>
<dbReference type="SMART" id="SM00388">
    <property type="entry name" value="HisKA"/>
    <property type="match status" value="1"/>
</dbReference>
<dbReference type="InterPro" id="IPR000014">
    <property type="entry name" value="PAS"/>
</dbReference>
<evidence type="ECO:0000313" key="8">
    <source>
        <dbReference type="EMBL" id="MBZ9610226.1"/>
    </source>
</evidence>
<dbReference type="InterPro" id="IPR005467">
    <property type="entry name" value="His_kinase_dom"/>
</dbReference>
<dbReference type="Proteomes" id="UP000663814">
    <property type="component" value="Unassembled WGS sequence"/>
</dbReference>
<dbReference type="SUPFAM" id="SSF55785">
    <property type="entry name" value="PYP-like sensor domain (PAS domain)"/>
    <property type="match status" value="1"/>
</dbReference>
<dbReference type="Gene3D" id="3.30.450.20">
    <property type="entry name" value="PAS domain"/>
    <property type="match status" value="1"/>
</dbReference>
<name>A0ABS7X3U3_9GAMM</name>
<evidence type="ECO:0000256" key="1">
    <source>
        <dbReference type="ARBA" id="ARBA00000085"/>
    </source>
</evidence>
<dbReference type="InterPro" id="IPR003661">
    <property type="entry name" value="HisK_dim/P_dom"/>
</dbReference>
<dbReference type="PRINTS" id="PR00344">
    <property type="entry name" value="BCTRLSENSOR"/>
</dbReference>
<protein>
    <recommendedName>
        <fullName evidence="2">histidine kinase</fullName>
        <ecNumber evidence="2">2.7.13.3</ecNumber>
    </recommendedName>
</protein>
<keyword evidence="6" id="KW-0902">Two-component regulatory system</keyword>
<dbReference type="EC" id="2.7.13.3" evidence="2"/>
<keyword evidence="4" id="KW-0808">Transferase</keyword>
<feature type="domain" description="Histidine kinase" evidence="7">
    <location>
        <begin position="154"/>
        <end position="364"/>
    </location>
</feature>
<dbReference type="InterPro" id="IPR003594">
    <property type="entry name" value="HATPase_dom"/>
</dbReference>
<dbReference type="Pfam" id="PF00512">
    <property type="entry name" value="HisKA"/>
    <property type="match status" value="1"/>
</dbReference>
<gene>
    <name evidence="8" type="ORF">I4W93_001325</name>
</gene>
<evidence type="ECO:0000256" key="5">
    <source>
        <dbReference type="ARBA" id="ARBA00022777"/>
    </source>
</evidence>
<proteinExistence type="predicted"/>
<evidence type="ECO:0000256" key="3">
    <source>
        <dbReference type="ARBA" id="ARBA00022553"/>
    </source>
</evidence>
<dbReference type="SUPFAM" id="SSF55874">
    <property type="entry name" value="ATPase domain of HSP90 chaperone/DNA topoisomerase II/histidine kinase"/>
    <property type="match status" value="1"/>
</dbReference>
<dbReference type="EMBL" id="JAERPS020000001">
    <property type="protein sequence ID" value="MBZ9610226.1"/>
    <property type="molecule type" value="Genomic_DNA"/>
</dbReference>
<comment type="caution">
    <text evidence="8">The sequence shown here is derived from an EMBL/GenBank/DDBJ whole genome shotgun (WGS) entry which is preliminary data.</text>
</comment>
<dbReference type="PANTHER" id="PTHR43711:SF28">
    <property type="entry name" value="SENSOR HISTIDINE KINASE YXDK"/>
    <property type="match status" value="1"/>
</dbReference>
<sequence>MPSANAVHFSSESLKRRDSSAAVAALRPALQLLPGTNIDPVLQALPAAVILLDQRGMIYQANPAALAMLAEPLVGQAWFNVISRCFRPRSDDGLEVSLKDGRRVKLQISTVLSHSDYTQPGQLIMLTDLTETRQLQSRLSHLQRLSTLGKMMATLAHQIRTPLSAALLYAQNLTDPRATLQAQQQFQQKLLSRLQDLAQQVDDMLLFARSGTAQQVAPFTLQQLTSQLNTNIEALLAQHHASLTLHCVDMSWRLLGNQNALCGALENLIQNSIQAVAERAQITLHIAPSALHSGMLALRITDNGPGVAPALQPTLFEPFVTGRAQGTGLGLAVVQAVASSHHGSVRYVPTAQGACFELLLPLHTSDNEE</sequence>
<evidence type="ECO:0000256" key="2">
    <source>
        <dbReference type="ARBA" id="ARBA00012438"/>
    </source>
</evidence>
<dbReference type="InterPro" id="IPR050736">
    <property type="entry name" value="Sensor_HK_Regulatory"/>
</dbReference>
<dbReference type="RefSeq" id="WP_205310230.1">
    <property type="nucleotide sequence ID" value="NZ_JAERPS020000001.1"/>
</dbReference>
<evidence type="ECO:0000313" key="9">
    <source>
        <dbReference type="Proteomes" id="UP000663814"/>
    </source>
</evidence>
<keyword evidence="5 8" id="KW-0418">Kinase</keyword>
<dbReference type="CDD" id="cd00082">
    <property type="entry name" value="HisKA"/>
    <property type="match status" value="1"/>
</dbReference>